<dbReference type="EMBL" id="BGZK01000157">
    <property type="protein sequence ID" value="GBP24113.1"/>
    <property type="molecule type" value="Genomic_DNA"/>
</dbReference>
<name>A0A4C1UC96_EUMVA</name>
<dbReference type="Proteomes" id="UP000299102">
    <property type="component" value="Unassembled WGS sequence"/>
</dbReference>
<dbReference type="AlphaFoldDB" id="A0A4C1UC96"/>
<sequence>MLNSKDRANEADVETAALLPACPANILEVVPERPSIKYFNLKYVKWGNFTITRYGRRSLYYLNIEEHIKHSWGNNGFESGNA</sequence>
<organism evidence="1 2">
    <name type="scientific">Eumeta variegata</name>
    <name type="common">Bagworm moth</name>
    <name type="synonym">Eumeta japonica</name>
    <dbReference type="NCBI Taxonomy" id="151549"/>
    <lineage>
        <taxon>Eukaryota</taxon>
        <taxon>Metazoa</taxon>
        <taxon>Ecdysozoa</taxon>
        <taxon>Arthropoda</taxon>
        <taxon>Hexapoda</taxon>
        <taxon>Insecta</taxon>
        <taxon>Pterygota</taxon>
        <taxon>Neoptera</taxon>
        <taxon>Endopterygota</taxon>
        <taxon>Lepidoptera</taxon>
        <taxon>Glossata</taxon>
        <taxon>Ditrysia</taxon>
        <taxon>Tineoidea</taxon>
        <taxon>Psychidae</taxon>
        <taxon>Oiketicinae</taxon>
        <taxon>Eumeta</taxon>
    </lineage>
</organism>
<accession>A0A4C1UC96</accession>
<comment type="caution">
    <text evidence="1">The sequence shown here is derived from an EMBL/GenBank/DDBJ whole genome shotgun (WGS) entry which is preliminary data.</text>
</comment>
<evidence type="ECO:0000313" key="1">
    <source>
        <dbReference type="EMBL" id="GBP24113.1"/>
    </source>
</evidence>
<protein>
    <submittedName>
        <fullName evidence="1">Uncharacterized protein</fullName>
    </submittedName>
</protein>
<proteinExistence type="predicted"/>
<gene>
    <name evidence="1" type="ORF">EVAR_27337_1</name>
</gene>
<dbReference type="OrthoDB" id="7116894at2759"/>
<evidence type="ECO:0000313" key="2">
    <source>
        <dbReference type="Proteomes" id="UP000299102"/>
    </source>
</evidence>
<reference evidence="1 2" key="1">
    <citation type="journal article" date="2019" name="Commun. Biol.">
        <title>The bagworm genome reveals a unique fibroin gene that provides high tensile strength.</title>
        <authorList>
            <person name="Kono N."/>
            <person name="Nakamura H."/>
            <person name="Ohtoshi R."/>
            <person name="Tomita M."/>
            <person name="Numata K."/>
            <person name="Arakawa K."/>
        </authorList>
    </citation>
    <scope>NUCLEOTIDE SEQUENCE [LARGE SCALE GENOMIC DNA]</scope>
</reference>
<keyword evidence="2" id="KW-1185">Reference proteome</keyword>